<dbReference type="EMBL" id="CM003377">
    <property type="protein sequence ID" value="KOM48008.1"/>
    <property type="molecule type" value="Genomic_DNA"/>
</dbReference>
<sequence>MADLGRHYCCCIGEFGLCVELLLPLGVDADLRKSTQKLGFTARRSEERSDGSCLSTEVAHVLEKMTGEEEDDRSCHVERIEWPEKNKEVEEIVTVR</sequence>
<dbReference type="Proteomes" id="UP000053144">
    <property type="component" value="Chromosome 7"/>
</dbReference>
<gene>
    <name evidence="1" type="ORF">LR48_Vigan07g171200</name>
</gene>
<reference evidence="2" key="1">
    <citation type="journal article" date="2015" name="Proc. Natl. Acad. Sci. U.S.A.">
        <title>Genome sequencing of adzuki bean (Vigna angularis) provides insight into high starch and low fat accumulation and domestication.</title>
        <authorList>
            <person name="Yang K."/>
            <person name="Tian Z."/>
            <person name="Chen C."/>
            <person name="Luo L."/>
            <person name="Zhao B."/>
            <person name="Wang Z."/>
            <person name="Yu L."/>
            <person name="Li Y."/>
            <person name="Sun Y."/>
            <person name="Li W."/>
            <person name="Chen Y."/>
            <person name="Li Y."/>
            <person name="Zhang Y."/>
            <person name="Ai D."/>
            <person name="Zhao J."/>
            <person name="Shang C."/>
            <person name="Ma Y."/>
            <person name="Wu B."/>
            <person name="Wang M."/>
            <person name="Gao L."/>
            <person name="Sun D."/>
            <person name="Zhang P."/>
            <person name="Guo F."/>
            <person name="Wang W."/>
            <person name="Li Y."/>
            <person name="Wang J."/>
            <person name="Varshney R.K."/>
            <person name="Wang J."/>
            <person name="Ling H.Q."/>
            <person name="Wan P."/>
        </authorList>
    </citation>
    <scope>NUCLEOTIDE SEQUENCE</scope>
    <source>
        <strain evidence="2">cv. Jingnong 6</strain>
    </source>
</reference>
<dbReference type="Gramene" id="KOM48008">
    <property type="protein sequence ID" value="KOM48008"/>
    <property type="gene ID" value="LR48_Vigan07g171200"/>
</dbReference>
<evidence type="ECO:0000313" key="1">
    <source>
        <dbReference type="EMBL" id="KOM48008.1"/>
    </source>
</evidence>
<evidence type="ECO:0000313" key="2">
    <source>
        <dbReference type="Proteomes" id="UP000053144"/>
    </source>
</evidence>
<name>A0A0L9UZ20_PHAAN</name>
<organism evidence="1 2">
    <name type="scientific">Phaseolus angularis</name>
    <name type="common">Azuki bean</name>
    <name type="synonym">Vigna angularis</name>
    <dbReference type="NCBI Taxonomy" id="3914"/>
    <lineage>
        <taxon>Eukaryota</taxon>
        <taxon>Viridiplantae</taxon>
        <taxon>Streptophyta</taxon>
        <taxon>Embryophyta</taxon>
        <taxon>Tracheophyta</taxon>
        <taxon>Spermatophyta</taxon>
        <taxon>Magnoliopsida</taxon>
        <taxon>eudicotyledons</taxon>
        <taxon>Gunneridae</taxon>
        <taxon>Pentapetalae</taxon>
        <taxon>rosids</taxon>
        <taxon>fabids</taxon>
        <taxon>Fabales</taxon>
        <taxon>Fabaceae</taxon>
        <taxon>Papilionoideae</taxon>
        <taxon>50 kb inversion clade</taxon>
        <taxon>NPAAA clade</taxon>
        <taxon>indigoferoid/millettioid clade</taxon>
        <taxon>Phaseoleae</taxon>
        <taxon>Vigna</taxon>
    </lineage>
</organism>
<dbReference type="AlphaFoldDB" id="A0A0L9UZ20"/>
<proteinExistence type="predicted"/>
<accession>A0A0L9UZ20</accession>
<protein>
    <submittedName>
        <fullName evidence="1">Uncharacterized protein</fullName>
    </submittedName>
</protein>